<comment type="similarity">
    <text evidence="4">Belongs to the ABC transporter superfamily. ABCF family. YbiT subfamily.</text>
</comment>
<dbReference type="PANTHER" id="PTHR42855">
    <property type="entry name" value="ABC TRANSPORTER ATP-BINDING SUBUNIT"/>
    <property type="match status" value="1"/>
</dbReference>
<evidence type="ECO:0000256" key="4">
    <source>
        <dbReference type="ARBA" id="ARBA00061551"/>
    </source>
</evidence>
<gene>
    <name evidence="8" type="ORF">HMPREF9303_1812</name>
</gene>
<keyword evidence="1" id="KW-0677">Repeat</keyword>
<dbReference type="InterPro" id="IPR027417">
    <property type="entry name" value="P-loop_NTPase"/>
</dbReference>
<dbReference type="AlphaFoldDB" id="F0H6J4"/>
<dbReference type="Pfam" id="PF12848">
    <property type="entry name" value="ABC_tran_Xtn"/>
    <property type="match status" value="1"/>
</dbReference>
<evidence type="ECO:0000256" key="5">
    <source>
        <dbReference type="ARBA" id="ARBA00074044"/>
    </source>
</evidence>
<dbReference type="InterPro" id="IPR003439">
    <property type="entry name" value="ABC_transporter-like_ATP-bd"/>
</dbReference>
<feature type="domain" description="ABC transporter" evidence="7">
    <location>
        <begin position="2"/>
        <end position="254"/>
    </location>
</feature>
<evidence type="ECO:0000259" key="7">
    <source>
        <dbReference type="PROSITE" id="PS50893"/>
    </source>
</evidence>
<dbReference type="GO" id="GO:0005524">
    <property type="term" value="F:ATP binding"/>
    <property type="evidence" value="ECO:0007669"/>
    <property type="project" value="UniProtKB-KW"/>
</dbReference>
<comment type="caution">
    <text evidence="8">The sequence shown here is derived from an EMBL/GenBank/DDBJ whole genome shotgun (WGS) entry which is preliminary data.</text>
</comment>
<dbReference type="SMART" id="SM00382">
    <property type="entry name" value="AAA"/>
    <property type="match status" value="1"/>
</dbReference>
<evidence type="ECO:0000313" key="9">
    <source>
        <dbReference type="Proteomes" id="UP000003155"/>
    </source>
</evidence>
<dbReference type="FunFam" id="3.40.50.300:FF:000070">
    <property type="entry name" value="Putative ABC transporter ATP-binding component"/>
    <property type="match status" value="1"/>
</dbReference>
<name>F0H6J4_9BACT</name>
<keyword evidence="2" id="KW-0547">Nucleotide-binding</keyword>
<dbReference type="SUPFAM" id="SSF52540">
    <property type="entry name" value="P-loop containing nucleoside triphosphate hydrolases"/>
    <property type="match status" value="2"/>
</dbReference>
<dbReference type="InterPro" id="IPR003593">
    <property type="entry name" value="AAA+_ATPase"/>
</dbReference>
<dbReference type="PANTHER" id="PTHR42855:SF2">
    <property type="entry name" value="DRUG RESISTANCE ABC TRANSPORTER,ATP-BINDING PROTEIN"/>
    <property type="match status" value="1"/>
</dbReference>
<dbReference type="Pfam" id="PF00005">
    <property type="entry name" value="ABC_tran"/>
    <property type="match status" value="2"/>
</dbReference>
<evidence type="ECO:0000256" key="3">
    <source>
        <dbReference type="ARBA" id="ARBA00022840"/>
    </source>
</evidence>
<feature type="coiled-coil region" evidence="6">
    <location>
        <begin position="243"/>
        <end position="277"/>
    </location>
</feature>
<sequence>MITLSNLAIQFGKRVLYKDVNMKFTPGNIYGVIGANGAGKSTLLRAISGDLEPNKGTVELGPGERLSVLEQDHFKYDGYKVMDTVLMGHETLWQNMKEREELYAKPEMSEADGNRAADLELKFAEMNGWEAESNAAQLLQNLGVKEDLHQKQMAELSNTEKVRVMLAKALFGKPENLLLDEPTNDLDLDTVEWLEDYLGEIDEHQTVLVVSHDRHFLDSVSTQTIDIDFGKVTVFAGNYSFWYESSQLALRQAQNQKMKAEEKKKQLEEFIRRFSANVAKSKQTTSRKKMLERLNVEEIRPSSRKYPGIIFSMEREPGNQILEVENLKAVDADGTVLFDNVNFNIEKGQKVVFLSRNPKAMTALFEIINGNRKADGGTYNWGVTITTAYLPLDNTGFFNSDLNLVDWLSQYGPGNEVAMKGFLGRMLFKQEEVEKKVNVLSGGEKMRCMIARMQLQNANCLILDTPTNHLDLESIQAFNNNLVSFKGNILFSSHDHEFINTVADRIIELTPKGTIDKLMTYDEYIHDEQIKEQKAGMYEA</sequence>
<evidence type="ECO:0000313" key="8">
    <source>
        <dbReference type="EMBL" id="EGC86543.1"/>
    </source>
</evidence>
<feature type="domain" description="ABC transporter" evidence="7">
    <location>
        <begin position="322"/>
        <end position="537"/>
    </location>
</feature>
<dbReference type="Proteomes" id="UP000003155">
    <property type="component" value="Unassembled WGS sequence"/>
</dbReference>
<evidence type="ECO:0000256" key="2">
    <source>
        <dbReference type="ARBA" id="ARBA00022741"/>
    </source>
</evidence>
<dbReference type="Gene3D" id="3.40.50.300">
    <property type="entry name" value="P-loop containing nucleotide triphosphate hydrolases"/>
    <property type="match status" value="2"/>
</dbReference>
<organism evidence="8 9">
    <name type="scientific">Prevotella denticola CRIS 18C-A</name>
    <dbReference type="NCBI Taxonomy" id="944557"/>
    <lineage>
        <taxon>Bacteria</taxon>
        <taxon>Pseudomonadati</taxon>
        <taxon>Bacteroidota</taxon>
        <taxon>Bacteroidia</taxon>
        <taxon>Bacteroidales</taxon>
        <taxon>Prevotellaceae</taxon>
        <taxon>Prevotella</taxon>
    </lineage>
</organism>
<evidence type="ECO:0000256" key="6">
    <source>
        <dbReference type="SAM" id="Coils"/>
    </source>
</evidence>
<dbReference type="RefSeq" id="WP_004353105.1">
    <property type="nucleotide sequence ID" value="NZ_AEXO01000064.1"/>
</dbReference>
<dbReference type="EMBL" id="AEXO01000064">
    <property type="protein sequence ID" value="EGC86543.1"/>
    <property type="molecule type" value="Genomic_DNA"/>
</dbReference>
<keyword evidence="6" id="KW-0175">Coiled coil</keyword>
<dbReference type="PROSITE" id="PS50893">
    <property type="entry name" value="ABC_TRANSPORTER_2"/>
    <property type="match status" value="2"/>
</dbReference>
<proteinExistence type="inferred from homology"/>
<dbReference type="InterPro" id="IPR032781">
    <property type="entry name" value="ABC_tran_Xtn"/>
</dbReference>
<dbReference type="GO" id="GO:0016887">
    <property type="term" value="F:ATP hydrolysis activity"/>
    <property type="evidence" value="ECO:0007669"/>
    <property type="project" value="InterPro"/>
</dbReference>
<keyword evidence="9" id="KW-1185">Reference proteome</keyword>
<accession>F0H6J4</accession>
<dbReference type="InterPro" id="IPR051309">
    <property type="entry name" value="ABCF_ATPase"/>
</dbReference>
<keyword evidence="3 8" id="KW-0067">ATP-binding</keyword>
<reference evidence="8 9" key="1">
    <citation type="submission" date="2011-02" db="EMBL/GenBank/DDBJ databases">
        <authorList>
            <person name="Durkin A.S."/>
            <person name="Madupu R."/>
            <person name="Torralba M."/>
            <person name="Gillis M."/>
            <person name="Methe B."/>
            <person name="Sutton G."/>
            <person name="Nelson K.E."/>
        </authorList>
    </citation>
    <scope>NUCLEOTIDE SEQUENCE [LARGE SCALE GENOMIC DNA]</scope>
    <source>
        <strain evidence="8 9">CRIS 18C-A</strain>
    </source>
</reference>
<protein>
    <recommendedName>
        <fullName evidence="5">Probable ATP-binding protein YbiT</fullName>
    </recommendedName>
</protein>
<evidence type="ECO:0000256" key="1">
    <source>
        <dbReference type="ARBA" id="ARBA00022737"/>
    </source>
</evidence>
<dbReference type="FunFam" id="3.40.50.300:FF:000011">
    <property type="entry name" value="Putative ABC transporter ATP-binding component"/>
    <property type="match status" value="1"/>
</dbReference>
<dbReference type="CDD" id="cd03221">
    <property type="entry name" value="ABCF_EF-3"/>
    <property type="match status" value="2"/>
</dbReference>